<dbReference type="InterPro" id="IPR022903">
    <property type="entry name" value="GcvT_bac"/>
</dbReference>
<evidence type="ECO:0000256" key="1">
    <source>
        <dbReference type="ARBA" id="ARBA00008609"/>
    </source>
</evidence>
<dbReference type="InterPro" id="IPR027266">
    <property type="entry name" value="TrmE/GcvT-like"/>
</dbReference>
<gene>
    <name evidence="7 12" type="primary">gcvT</name>
    <name evidence="11" type="ORF">RradSPS_2741</name>
    <name evidence="12" type="ORF">SIL72_01340</name>
</gene>
<dbReference type="GO" id="GO:0004047">
    <property type="term" value="F:aminomethyltransferase activity"/>
    <property type="evidence" value="ECO:0007669"/>
    <property type="project" value="UniProtKB-UniRule"/>
</dbReference>
<dbReference type="eggNOG" id="COG0404">
    <property type="taxonomic scope" value="Bacteria"/>
</dbReference>
<dbReference type="Pfam" id="PF01571">
    <property type="entry name" value="GCV_T"/>
    <property type="match status" value="1"/>
</dbReference>
<reference evidence="11 13" key="1">
    <citation type="submission" date="2014-03" db="EMBL/GenBank/DDBJ databases">
        <title>Complete genome sequence of the Radio-Resistant Rubrobacter radiotolerans RSPS-4.</title>
        <authorList>
            <person name="Egas C.C."/>
            <person name="Barroso C.C."/>
            <person name="Froufe H.J.C."/>
            <person name="Pacheco J.J."/>
            <person name="Albuquerque L.L."/>
            <person name="da Costa M.M.S."/>
        </authorList>
    </citation>
    <scope>NUCLEOTIDE SEQUENCE [LARGE SCALE GENOMIC DNA]</scope>
    <source>
        <strain evidence="11 13">RSPS-4</strain>
    </source>
</reference>
<keyword evidence="13" id="KW-1185">Reference proteome</keyword>
<dbReference type="InterPro" id="IPR006223">
    <property type="entry name" value="GcvT"/>
</dbReference>
<comment type="catalytic activity">
    <reaction evidence="6 7">
        <text>N(6)-[(R)-S(8)-aminomethyldihydrolipoyl]-L-lysyl-[protein] + (6S)-5,6,7,8-tetrahydrofolate = N(6)-[(R)-dihydrolipoyl]-L-lysyl-[protein] + (6R)-5,10-methylene-5,6,7,8-tetrahydrofolate + NH4(+)</text>
        <dbReference type="Rhea" id="RHEA:16945"/>
        <dbReference type="Rhea" id="RHEA-COMP:10475"/>
        <dbReference type="Rhea" id="RHEA-COMP:10492"/>
        <dbReference type="ChEBI" id="CHEBI:15636"/>
        <dbReference type="ChEBI" id="CHEBI:28938"/>
        <dbReference type="ChEBI" id="CHEBI:57453"/>
        <dbReference type="ChEBI" id="CHEBI:83100"/>
        <dbReference type="ChEBI" id="CHEBI:83143"/>
        <dbReference type="EC" id="2.1.2.10"/>
    </reaction>
</comment>
<feature type="domain" description="GCVT N-terminal" evidence="9">
    <location>
        <begin position="11"/>
        <end position="266"/>
    </location>
</feature>
<dbReference type="NCBIfam" id="NF001567">
    <property type="entry name" value="PRK00389.1"/>
    <property type="match status" value="1"/>
</dbReference>
<dbReference type="KEGG" id="rrd:RradSPS_2741"/>
<dbReference type="STRING" id="42256.RradSPS_2741"/>
<evidence type="ECO:0000313" key="13">
    <source>
        <dbReference type="Proteomes" id="UP000025229"/>
    </source>
</evidence>
<evidence type="ECO:0000256" key="8">
    <source>
        <dbReference type="PIRSR" id="PIRSR006487-1"/>
    </source>
</evidence>
<proteinExistence type="inferred from homology"/>
<evidence type="ECO:0000256" key="6">
    <source>
        <dbReference type="ARBA" id="ARBA00047665"/>
    </source>
</evidence>
<dbReference type="SUPFAM" id="SSF103025">
    <property type="entry name" value="Folate-binding domain"/>
    <property type="match status" value="1"/>
</dbReference>
<evidence type="ECO:0000259" key="9">
    <source>
        <dbReference type="Pfam" id="PF01571"/>
    </source>
</evidence>
<name>A0A023X7J1_RUBRA</name>
<dbReference type="AlphaFoldDB" id="A0A023X7J1"/>
<feature type="binding site" evidence="8">
    <location>
        <position position="203"/>
    </location>
    <ligand>
        <name>substrate</name>
    </ligand>
</feature>
<comment type="similarity">
    <text evidence="1 7">Belongs to the GcvT family.</text>
</comment>
<dbReference type="InterPro" id="IPR028896">
    <property type="entry name" value="GcvT/YgfZ/DmdA"/>
</dbReference>
<dbReference type="GO" id="GO:0019464">
    <property type="term" value="P:glycine decarboxylation via glycine cleavage system"/>
    <property type="evidence" value="ECO:0007669"/>
    <property type="project" value="UniProtKB-UniRule"/>
</dbReference>
<dbReference type="PANTHER" id="PTHR43757">
    <property type="entry name" value="AMINOMETHYLTRANSFERASE"/>
    <property type="match status" value="1"/>
</dbReference>
<dbReference type="InterPro" id="IPR006222">
    <property type="entry name" value="GCVT_N"/>
</dbReference>
<evidence type="ECO:0000259" key="10">
    <source>
        <dbReference type="Pfam" id="PF08669"/>
    </source>
</evidence>
<dbReference type="Proteomes" id="UP001281130">
    <property type="component" value="Unassembled WGS sequence"/>
</dbReference>
<dbReference type="Gene3D" id="4.10.1250.10">
    <property type="entry name" value="Aminomethyltransferase fragment"/>
    <property type="match status" value="1"/>
</dbReference>
<dbReference type="Pfam" id="PF08669">
    <property type="entry name" value="GCV_T_C"/>
    <property type="match status" value="1"/>
</dbReference>
<keyword evidence="3 7" id="KW-0032">Aminotransferase</keyword>
<comment type="function">
    <text evidence="7">The glycine cleavage system catalyzes the degradation of glycine.</text>
</comment>
<dbReference type="FunFam" id="2.40.30.110:FF:000003">
    <property type="entry name" value="Aminomethyltransferase"/>
    <property type="match status" value="1"/>
</dbReference>
<dbReference type="FunFam" id="4.10.1250.10:FF:000001">
    <property type="entry name" value="Aminomethyltransferase"/>
    <property type="match status" value="1"/>
</dbReference>
<dbReference type="InterPro" id="IPR013977">
    <property type="entry name" value="GcvT_C"/>
</dbReference>
<dbReference type="RefSeq" id="WP_038683368.1">
    <property type="nucleotide sequence ID" value="NZ_CP007514.1"/>
</dbReference>
<keyword evidence="4 7" id="KW-0808">Transferase</keyword>
<dbReference type="FunFam" id="3.30.70.1400:FF:000001">
    <property type="entry name" value="Aminomethyltransferase"/>
    <property type="match status" value="1"/>
</dbReference>
<dbReference type="NCBIfam" id="TIGR00528">
    <property type="entry name" value="gcvT"/>
    <property type="match status" value="1"/>
</dbReference>
<sequence>MAAKDLKRTPLYDEHVAAGARLVDFAGYEMPVQYSGPDGGIKNEHAAVRERAGLFDVSHMGEVFFRGPDAEAAVQRLVTRDVGRLAVGQAGYAAVCYESGGTVDDVLVYRREGEFMVVVNAANRQKDVEHFRDNTGDLDVEISDESDRWALLALQGPEAEGILQRLTETDLSGMKYYRFVEDEVDGKAAIVSRTGYTGEDGFEVYLAPEDAPDLWRTLVGAGAVPAGLGARDTLRLEAGMCLYGNELTEEVSPLEAGIGFAVHLTKEPGFIGQAALLRQDASGEGKKLVGLEIEGRGIARHGHTVTDGAEIVGSVTSGTMSPTLGRAIALALVEPWAGEDLSVIIRERPVPARMVALPFYKRER</sequence>
<dbReference type="SUPFAM" id="SSF101790">
    <property type="entry name" value="Aminomethyltransferase beta-barrel domain"/>
    <property type="match status" value="1"/>
</dbReference>
<dbReference type="Gene3D" id="2.40.30.110">
    <property type="entry name" value="Aminomethyltransferase beta-barrel domains"/>
    <property type="match status" value="1"/>
</dbReference>
<dbReference type="HAMAP" id="MF_00259">
    <property type="entry name" value="GcvT"/>
    <property type="match status" value="1"/>
</dbReference>
<dbReference type="PATRIC" id="fig|42256.3.peg.2794"/>
<evidence type="ECO:0000256" key="2">
    <source>
        <dbReference type="ARBA" id="ARBA00012616"/>
    </source>
</evidence>
<dbReference type="Proteomes" id="UP000025229">
    <property type="component" value="Chromosome"/>
</dbReference>
<dbReference type="Gene3D" id="3.30.70.1400">
    <property type="entry name" value="Aminomethyltransferase beta-barrel domains"/>
    <property type="match status" value="1"/>
</dbReference>
<evidence type="ECO:0000313" key="11">
    <source>
        <dbReference type="EMBL" id="AHY48024.1"/>
    </source>
</evidence>
<comment type="subunit">
    <text evidence="7">The glycine cleavage system is composed of four proteins: P, T, L and H.</text>
</comment>
<protein>
    <recommendedName>
        <fullName evidence="2 7">Aminomethyltransferase</fullName>
        <ecNumber evidence="2 7">2.1.2.10</ecNumber>
    </recommendedName>
    <alternativeName>
        <fullName evidence="5 7">Glycine cleavage system T protein</fullName>
    </alternativeName>
</protein>
<dbReference type="InterPro" id="IPR029043">
    <property type="entry name" value="GcvT/YgfZ_C"/>
</dbReference>
<evidence type="ECO:0000256" key="3">
    <source>
        <dbReference type="ARBA" id="ARBA00022576"/>
    </source>
</evidence>
<dbReference type="EMBL" id="JAWXXX010000001">
    <property type="protein sequence ID" value="MDX5892663.1"/>
    <property type="molecule type" value="Genomic_DNA"/>
</dbReference>
<reference evidence="12" key="2">
    <citation type="submission" date="2023-11" db="EMBL/GenBank/DDBJ databases">
        <title>MicrobeMod: A computational toolkit for identifying prokaryotic methylation and restriction-modification with nanopore sequencing.</title>
        <authorList>
            <person name="Crits-Christoph A."/>
            <person name="Kang S.C."/>
            <person name="Lee H."/>
            <person name="Ostrov N."/>
        </authorList>
    </citation>
    <scope>NUCLEOTIDE SEQUENCE</scope>
    <source>
        <strain evidence="12">ATCC 51242</strain>
    </source>
</reference>
<evidence type="ECO:0000256" key="7">
    <source>
        <dbReference type="HAMAP-Rule" id="MF_00259"/>
    </source>
</evidence>
<dbReference type="EC" id="2.1.2.10" evidence="2 7"/>
<organism evidence="11 13">
    <name type="scientific">Rubrobacter radiotolerans</name>
    <name type="common">Arthrobacter radiotolerans</name>
    <dbReference type="NCBI Taxonomy" id="42256"/>
    <lineage>
        <taxon>Bacteria</taxon>
        <taxon>Bacillati</taxon>
        <taxon>Actinomycetota</taxon>
        <taxon>Rubrobacteria</taxon>
        <taxon>Rubrobacterales</taxon>
        <taxon>Rubrobacteraceae</taxon>
        <taxon>Rubrobacter</taxon>
    </lineage>
</organism>
<dbReference type="GO" id="GO:0008483">
    <property type="term" value="F:transaminase activity"/>
    <property type="evidence" value="ECO:0007669"/>
    <property type="project" value="UniProtKB-KW"/>
</dbReference>
<dbReference type="EMBL" id="CP007514">
    <property type="protein sequence ID" value="AHY48024.1"/>
    <property type="molecule type" value="Genomic_DNA"/>
</dbReference>
<evidence type="ECO:0000256" key="4">
    <source>
        <dbReference type="ARBA" id="ARBA00022679"/>
    </source>
</evidence>
<dbReference type="HOGENOM" id="CLU_007884_10_2_11"/>
<feature type="domain" description="Aminomethyltransferase C-terminal" evidence="10">
    <location>
        <begin position="286"/>
        <end position="361"/>
    </location>
</feature>
<dbReference type="GO" id="GO:0005960">
    <property type="term" value="C:glycine cleavage complex"/>
    <property type="evidence" value="ECO:0007669"/>
    <property type="project" value="InterPro"/>
</dbReference>
<evidence type="ECO:0000313" key="12">
    <source>
        <dbReference type="EMBL" id="MDX5892663.1"/>
    </source>
</evidence>
<evidence type="ECO:0000256" key="5">
    <source>
        <dbReference type="ARBA" id="ARBA00031395"/>
    </source>
</evidence>
<dbReference type="GO" id="GO:0005829">
    <property type="term" value="C:cytosol"/>
    <property type="evidence" value="ECO:0007669"/>
    <property type="project" value="TreeGrafter"/>
</dbReference>
<dbReference type="Gene3D" id="3.30.1360.120">
    <property type="entry name" value="Probable tRNA modification gtpase trme, domain 1"/>
    <property type="match status" value="1"/>
</dbReference>
<dbReference type="PANTHER" id="PTHR43757:SF2">
    <property type="entry name" value="AMINOMETHYLTRANSFERASE, MITOCHONDRIAL"/>
    <property type="match status" value="1"/>
</dbReference>
<dbReference type="OrthoDB" id="9774591at2"/>
<accession>A0A023X7J1</accession>
<dbReference type="PIRSF" id="PIRSF006487">
    <property type="entry name" value="GcvT"/>
    <property type="match status" value="1"/>
</dbReference>